<evidence type="ECO:0000256" key="1">
    <source>
        <dbReference type="SAM" id="Phobius"/>
    </source>
</evidence>
<organism evidence="2 3">
    <name type="scientific">Candidatus Anaerobiospirillum pullicola</name>
    <dbReference type="NCBI Taxonomy" id="2838451"/>
    <lineage>
        <taxon>Bacteria</taxon>
        <taxon>Pseudomonadati</taxon>
        <taxon>Pseudomonadota</taxon>
        <taxon>Gammaproteobacteria</taxon>
        <taxon>Aeromonadales</taxon>
        <taxon>Succinivibrionaceae</taxon>
        <taxon>Anaerobiospirillum</taxon>
    </lineage>
</organism>
<keyword evidence="1" id="KW-0472">Membrane</keyword>
<protein>
    <submittedName>
        <fullName evidence="2">Uncharacterized protein</fullName>
    </submittedName>
</protein>
<feature type="transmembrane region" description="Helical" evidence="1">
    <location>
        <begin position="40"/>
        <end position="57"/>
    </location>
</feature>
<accession>A0A948TFP4</accession>
<dbReference type="AlphaFoldDB" id="A0A948TFP4"/>
<keyword evidence="1" id="KW-1133">Transmembrane helix</keyword>
<evidence type="ECO:0000313" key="2">
    <source>
        <dbReference type="EMBL" id="MBU3843893.1"/>
    </source>
</evidence>
<gene>
    <name evidence="2" type="ORF">H9847_03345</name>
</gene>
<proteinExistence type="predicted"/>
<reference evidence="2" key="1">
    <citation type="journal article" date="2021" name="PeerJ">
        <title>Extensive microbial diversity within the chicken gut microbiome revealed by metagenomics and culture.</title>
        <authorList>
            <person name="Gilroy R."/>
            <person name="Ravi A."/>
            <person name="Getino M."/>
            <person name="Pursley I."/>
            <person name="Horton D.L."/>
            <person name="Alikhan N.F."/>
            <person name="Baker D."/>
            <person name="Gharbi K."/>
            <person name="Hall N."/>
            <person name="Watson M."/>
            <person name="Adriaenssens E.M."/>
            <person name="Foster-Nyarko E."/>
            <person name="Jarju S."/>
            <person name="Secka A."/>
            <person name="Antonio M."/>
            <person name="Oren A."/>
            <person name="Chaudhuri R.R."/>
            <person name="La Ragione R."/>
            <person name="Hildebrand F."/>
            <person name="Pallen M.J."/>
        </authorList>
    </citation>
    <scope>NUCLEOTIDE SEQUENCE</scope>
    <source>
        <strain evidence="2">378</strain>
    </source>
</reference>
<name>A0A948TFP4_9GAMM</name>
<reference evidence="2" key="2">
    <citation type="submission" date="2021-04" db="EMBL/GenBank/DDBJ databases">
        <authorList>
            <person name="Gilroy R."/>
        </authorList>
    </citation>
    <scope>NUCLEOTIDE SEQUENCE</scope>
    <source>
        <strain evidence="2">378</strain>
    </source>
</reference>
<dbReference type="Proteomes" id="UP000733611">
    <property type="component" value="Unassembled WGS sequence"/>
</dbReference>
<keyword evidence="1" id="KW-0812">Transmembrane</keyword>
<comment type="caution">
    <text evidence="2">The sequence shown here is derived from an EMBL/GenBank/DDBJ whole genome shotgun (WGS) entry which is preliminary data.</text>
</comment>
<dbReference type="EMBL" id="JAHLFE010000062">
    <property type="protein sequence ID" value="MBU3843893.1"/>
    <property type="molecule type" value="Genomic_DNA"/>
</dbReference>
<evidence type="ECO:0000313" key="3">
    <source>
        <dbReference type="Proteomes" id="UP000733611"/>
    </source>
</evidence>
<sequence>MIAGTRLLFGIHQTLSRAEFSCFTVVLALQGIVMTDLHDYLILFSCIACFAVLAWRIHKGHELEKRGFHEHEHRADR</sequence>